<dbReference type="InterPro" id="IPR050950">
    <property type="entry name" value="HTH-type_LysR_regulators"/>
</dbReference>
<dbReference type="GO" id="GO:0003700">
    <property type="term" value="F:DNA-binding transcription factor activity"/>
    <property type="evidence" value="ECO:0007669"/>
    <property type="project" value="InterPro"/>
</dbReference>
<dbReference type="PANTHER" id="PTHR30419:SF2">
    <property type="entry name" value="LYSR FAMILY TRANSCRIPTIONAL REGULATOR"/>
    <property type="match status" value="1"/>
</dbReference>
<name>A0A927ILD6_9BURK</name>
<dbReference type="SUPFAM" id="SSF46785">
    <property type="entry name" value="Winged helix' DNA-binding domain"/>
    <property type="match status" value="1"/>
</dbReference>
<reference evidence="6" key="1">
    <citation type="submission" date="2020-09" db="EMBL/GenBank/DDBJ databases">
        <title>Genome seq and assembly of Limnohabitants sp.</title>
        <authorList>
            <person name="Chhetri G."/>
        </authorList>
    </citation>
    <scope>NUCLEOTIDE SEQUENCE</scope>
    <source>
        <strain evidence="6">JUR4</strain>
    </source>
</reference>
<sequence length="303" mass="33054">MRDLDLTSLRLFVTVCDTGNMSRAAEKANMVASAVSKRLAQLEATVGASLLTRRKHGVVPTAAGETLLEHARSMLLSASRIERDMASHAAGIQGRVNVLATASVMAESLADEIAEFLKQAEHQNIQIDLEERISPEVVRGIRDGVASIGICWDAAETGLLHTRTYRHDHLCVAVPHGHPLCALKELRFEDTLDFEHVIMPINSAVEVMLQREAGLLGKRLQHRVIVTNFEAALRVVRAGLAIALVPREVTGLYAEAYGLAVLPLQEPWSRRRFVLCHRGEEVLTPAALKLLDALSAAHTPASP</sequence>
<keyword evidence="4" id="KW-0804">Transcription</keyword>
<accession>A0A927ILD6</accession>
<keyword evidence="7" id="KW-1185">Reference proteome</keyword>
<dbReference type="PROSITE" id="PS50931">
    <property type="entry name" value="HTH_LYSR"/>
    <property type="match status" value="1"/>
</dbReference>
<keyword evidence="3" id="KW-0238">DNA-binding</keyword>
<dbReference type="FunFam" id="1.10.10.10:FF:000001">
    <property type="entry name" value="LysR family transcriptional regulator"/>
    <property type="match status" value="1"/>
</dbReference>
<evidence type="ECO:0000256" key="1">
    <source>
        <dbReference type="ARBA" id="ARBA00009437"/>
    </source>
</evidence>
<feature type="domain" description="HTH lysR-type" evidence="5">
    <location>
        <begin position="4"/>
        <end position="61"/>
    </location>
</feature>
<dbReference type="Gene3D" id="3.40.190.290">
    <property type="match status" value="1"/>
</dbReference>
<evidence type="ECO:0000256" key="3">
    <source>
        <dbReference type="ARBA" id="ARBA00023125"/>
    </source>
</evidence>
<evidence type="ECO:0000259" key="5">
    <source>
        <dbReference type="PROSITE" id="PS50931"/>
    </source>
</evidence>
<dbReference type="RefSeq" id="WP_191818466.1">
    <property type="nucleotide sequence ID" value="NZ_JACYFT010000001.1"/>
</dbReference>
<dbReference type="PANTHER" id="PTHR30419">
    <property type="entry name" value="HTH-TYPE TRANSCRIPTIONAL REGULATOR YBHD"/>
    <property type="match status" value="1"/>
</dbReference>
<dbReference type="Pfam" id="PF00126">
    <property type="entry name" value="HTH_1"/>
    <property type="match status" value="1"/>
</dbReference>
<keyword evidence="2" id="KW-0805">Transcription regulation</keyword>
<dbReference type="Gene3D" id="1.10.10.10">
    <property type="entry name" value="Winged helix-like DNA-binding domain superfamily/Winged helix DNA-binding domain"/>
    <property type="match status" value="1"/>
</dbReference>
<organism evidence="6 7">
    <name type="scientific">Limnohabitans radicicola</name>
    <dbReference type="NCBI Taxonomy" id="2771427"/>
    <lineage>
        <taxon>Bacteria</taxon>
        <taxon>Pseudomonadati</taxon>
        <taxon>Pseudomonadota</taxon>
        <taxon>Betaproteobacteria</taxon>
        <taxon>Burkholderiales</taxon>
        <taxon>Comamonadaceae</taxon>
        <taxon>Limnohabitans</taxon>
    </lineage>
</organism>
<dbReference type="AlphaFoldDB" id="A0A927ILD6"/>
<gene>
    <name evidence="6" type="ORF">IC609_05780</name>
</gene>
<dbReference type="GO" id="GO:0003677">
    <property type="term" value="F:DNA binding"/>
    <property type="evidence" value="ECO:0007669"/>
    <property type="project" value="UniProtKB-KW"/>
</dbReference>
<dbReference type="InterPro" id="IPR036390">
    <property type="entry name" value="WH_DNA-bd_sf"/>
</dbReference>
<evidence type="ECO:0000313" key="7">
    <source>
        <dbReference type="Proteomes" id="UP000647424"/>
    </source>
</evidence>
<dbReference type="InterPro" id="IPR036388">
    <property type="entry name" value="WH-like_DNA-bd_sf"/>
</dbReference>
<evidence type="ECO:0000313" key="6">
    <source>
        <dbReference type="EMBL" id="MBD8050045.1"/>
    </source>
</evidence>
<protein>
    <submittedName>
        <fullName evidence="6">LysR family transcriptional regulator</fullName>
    </submittedName>
</protein>
<evidence type="ECO:0000256" key="4">
    <source>
        <dbReference type="ARBA" id="ARBA00023163"/>
    </source>
</evidence>
<comment type="caution">
    <text evidence="6">The sequence shown here is derived from an EMBL/GenBank/DDBJ whole genome shotgun (WGS) entry which is preliminary data.</text>
</comment>
<dbReference type="InterPro" id="IPR000847">
    <property type="entry name" value="LysR_HTH_N"/>
</dbReference>
<evidence type="ECO:0000256" key="2">
    <source>
        <dbReference type="ARBA" id="ARBA00023015"/>
    </source>
</evidence>
<dbReference type="InterPro" id="IPR005119">
    <property type="entry name" value="LysR_subst-bd"/>
</dbReference>
<proteinExistence type="inferred from homology"/>
<dbReference type="EMBL" id="JACYFT010000001">
    <property type="protein sequence ID" value="MBD8050045.1"/>
    <property type="molecule type" value="Genomic_DNA"/>
</dbReference>
<dbReference type="Pfam" id="PF03466">
    <property type="entry name" value="LysR_substrate"/>
    <property type="match status" value="1"/>
</dbReference>
<dbReference type="SUPFAM" id="SSF53850">
    <property type="entry name" value="Periplasmic binding protein-like II"/>
    <property type="match status" value="1"/>
</dbReference>
<dbReference type="Proteomes" id="UP000647424">
    <property type="component" value="Unassembled WGS sequence"/>
</dbReference>
<comment type="similarity">
    <text evidence="1">Belongs to the LysR transcriptional regulatory family.</text>
</comment>
<dbReference type="GO" id="GO:0005829">
    <property type="term" value="C:cytosol"/>
    <property type="evidence" value="ECO:0007669"/>
    <property type="project" value="TreeGrafter"/>
</dbReference>